<dbReference type="PANTHER" id="PTHR37304:SF1">
    <property type="entry name" value="MEMBRANE PROTEIN"/>
    <property type="match status" value="1"/>
</dbReference>
<protein>
    <submittedName>
        <fullName evidence="2">DUF378 domain-containing protein</fullName>
    </submittedName>
</protein>
<dbReference type="PANTHER" id="PTHR37304">
    <property type="entry name" value="MEMBRANE PROTEIN-RELATED"/>
    <property type="match status" value="1"/>
</dbReference>
<dbReference type="EMBL" id="DVAD01000015">
    <property type="protein sequence ID" value="HIJ99760.1"/>
    <property type="molecule type" value="Genomic_DNA"/>
</dbReference>
<dbReference type="AlphaFoldDB" id="A0A832V8W0"/>
<keyword evidence="1" id="KW-1133">Transmembrane helix</keyword>
<organism evidence="2 3">
    <name type="scientific">Candidatus Undinarchaeum marinum</name>
    <dbReference type="NCBI Taxonomy" id="2756141"/>
    <lineage>
        <taxon>Archaea</taxon>
        <taxon>Candidatus Undinarchaeota</taxon>
        <taxon>Candidatus Undinarchaeia</taxon>
        <taxon>Candidatus Undinarchaeales</taxon>
        <taxon>Candidatus Undinarchaeaceae</taxon>
        <taxon>Candidatus Undinarchaeum</taxon>
    </lineage>
</organism>
<feature type="transmembrane region" description="Helical" evidence="1">
    <location>
        <begin position="43"/>
        <end position="60"/>
    </location>
</feature>
<proteinExistence type="predicted"/>
<dbReference type="InterPro" id="IPR007211">
    <property type="entry name" value="DUF378"/>
</dbReference>
<evidence type="ECO:0000313" key="3">
    <source>
        <dbReference type="Proteomes" id="UP000604391"/>
    </source>
</evidence>
<keyword evidence="1" id="KW-0472">Membrane</keyword>
<keyword evidence="1" id="KW-0812">Transmembrane</keyword>
<dbReference type="Pfam" id="PF04070">
    <property type="entry name" value="DUF378"/>
    <property type="match status" value="1"/>
</dbReference>
<keyword evidence="3" id="KW-1185">Reference proteome</keyword>
<name>A0A832V8W0_9ARCH</name>
<accession>A0A832V8W0</accession>
<sequence>MAKNNRLDMAALGLVILGGLNWGLIAAFQWDFVDALLGSLPTLQRLLYLLVGLSALYMLYNTVTNK</sequence>
<evidence type="ECO:0000313" key="2">
    <source>
        <dbReference type="EMBL" id="HIJ99760.1"/>
    </source>
</evidence>
<gene>
    <name evidence="2" type="ORF">H1011_02970</name>
</gene>
<evidence type="ECO:0000256" key="1">
    <source>
        <dbReference type="SAM" id="Phobius"/>
    </source>
</evidence>
<comment type="caution">
    <text evidence="2">The sequence shown here is derived from an EMBL/GenBank/DDBJ whole genome shotgun (WGS) entry which is preliminary data.</text>
</comment>
<reference evidence="2 3" key="1">
    <citation type="journal article" name="Nat. Commun.">
        <title>Undinarchaeota illuminate DPANN phylogeny and the impact of gene transfer on archaeal evolution.</title>
        <authorList>
            <person name="Dombrowski N."/>
            <person name="Williams T.A."/>
            <person name="Sun J."/>
            <person name="Woodcroft B.J."/>
            <person name="Lee J.H."/>
            <person name="Minh B.Q."/>
            <person name="Rinke C."/>
            <person name="Spang A."/>
        </authorList>
    </citation>
    <scope>NUCLEOTIDE SEQUENCE [LARGE SCALE GENOMIC DNA]</scope>
    <source>
        <strain evidence="2">MAG_bin17</strain>
    </source>
</reference>
<dbReference type="Proteomes" id="UP000604391">
    <property type="component" value="Unassembled WGS sequence"/>
</dbReference>